<accession>A0ABV0W3W1</accession>
<name>A0ABV0W3W1_9TELE</name>
<reference evidence="1 2" key="1">
    <citation type="submission" date="2021-06" db="EMBL/GenBank/DDBJ databases">
        <authorList>
            <person name="Palmer J.M."/>
        </authorList>
    </citation>
    <scope>NUCLEOTIDE SEQUENCE [LARGE SCALE GENOMIC DNA]</scope>
    <source>
        <strain evidence="1 2">XR_2019</strain>
        <tissue evidence="1">Muscle</tissue>
    </source>
</reference>
<keyword evidence="2" id="KW-1185">Reference proteome</keyword>
<feature type="non-terminal residue" evidence="1">
    <location>
        <position position="1"/>
    </location>
</feature>
<comment type="caution">
    <text evidence="1">The sequence shown here is derived from an EMBL/GenBank/DDBJ whole genome shotgun (WGS) entry which is preliminary data.</text>
</comment>
<protein>
    <submittedName>
        <fullName evidence="1">Uncharacterized protein</fullName>
    </submittedName>
</protein>
<gene>
    <name evidence="1" type="ORF">XENORESO_010565</name>
</gene>
<dbReference type="EMBL" id="JAHRIM010030060">
    <property type="protein sequence ID" value="MEQ2264236.1"/>
    <property type="molecule type" value="Genomic_DNA"/>
</dbReference>
<evidence type="ECO:0000313" key="2">
    <source>
        <dbReference type="Proteomes" id="UP001444071"/>
    </source>
</evidence>
<proteinExistence type="predicted"/>
<organism evidence="1 2">
    <name type="scientific">Xenotaenia resolanae</name>
    <dbReference type="NCBI Taxonomy" id="208358"/>
    <lineage>
        <taxon>Eukaryota</taxon>
        <taxon>Metazoa</taxon>
        <taxon>Chordata</taxon>
        <taxon>Craniata</taxon>
        <taxon>Vertebrata</taxon>
        <taxon>Euteleostomi</taxon>
        <taxon>Actinopterygii</taxon>
        <taxon>Neopterygii</taxon>
        <taxon>Teleostei</taxon>
        <taxon>Neoteleostei</taxon>
        <taxon>Acanthomorphata</taxon>
        <taxon>Ovalentaria</taxon>
        <taxon>Atherinomorphae</taxon>
        <taxon>Cyprinodontiformes</taxon>
        <taxon>Goodeidae</taxon>
        <taxon>Xenotaenia</taxon>
    </lineage>
</organism>
<dbReference type="Proteomes" id="UP001444071">
    <property type="component" value="Unassembled WGS sequence"/>
</dbReference>
<evidence type="ECO:0000313" key="1">
    <source>
        <dbReference type="EMBL" id="MEQ2264236.1"/>
    </source>
</evidence>
<sequence length="71" mass="8463">NMARISRNRRCDRLPRFYLLEMLVPLLFPDDLTVENHRGSAQTERCHLCQPGLHKWLQMKTYLFSLVFNTA</sequence>